<dbReference type="GO" id="GO:0006392">
    <property type="term" value="P:transcription elongation by mitochondrial RNA polymerase"/>
    <property type="evidence" value="ECO:0007669"/>
    <property type="project" value="InterPro"/>
</dbReference>
<proteinExistence type="predicted"/>
<evidence type="ECO:0000313" key="2">
    <source>
        <dbReference type="Proteomes" id="UP001168972"/>
    </source>
</evidence>
<dbReference type="AlphaFoldDB" id="A0AA39L2B1"/>
<keyword evidence="2" id="KW-1185">Reference proteome</keyword>
<dbReference type="InterPro" id="IPR039150">
    <property type="entry name" value="TEFM"/>
</dbReference>
<dbReference type="Proteomes" id="UP001168972">
    <property type="component" value="Unassembled WGS sequence"/>
</dbReference>
<reference evidence="1" key="1">
    <citation type="journal article" date="2023" name="bioRxiv">
        <title>Scaffold-level genome assemblies of two parasitoid biocontrol wasps reveal the parthenogenesis mechanism and an associated novel virus.</title>
        <authorList>
            <person name="Inwood S."/>
            <person name="Skelly J."/>
            <person name="Guhlin J."/>
            <person name="Harrop T."/>
            <person name="Goldson S."/>
            <person name="Dearden P."/>
        </authorList>
    </citation>
    <scope>NUCLEOTIDE SEQUENCE</scope>
    <source>
        <strain evidence="1">Lincoln</strain>
        <tissue evidence="1">Whole body</tissue>
    </source>
</reference>
<dbReference type="PANTHER" id="PTHR21053:SF2">
    <property type="entry name" value="TRANSCRIPTION ELONGATION FACTOR, MITOCHONDRIAL"/>
    <property type="match status" value="1"/>
</dbReference>
<organism evidence="1 2">
    <name type="scientific">Microctonus hyperodae</name>
    <name type="common">Parasitoid wasp</name>
    <dbReference type="NCBI Taxonomy" id="165561"/>
    <lineage>
        <taxon>Eukaryota</taxon>
        <taxon>Metazoa</taxon>
        <taxon>Ecdysozoa</taxon>
        <taxon>Arthropoda</taxon>
        <taxon>Hexapoda</taxon>
        <taxon>Insecta</taxon>
        <taxon>Pterygota</taxon>
        <taxon>Neoptera</taxon>
        <taxon>Endopterygota</taxon>
        <taxon>Hymenoptera</taxon>
        <taxon>Apocrita</taxon>
        <taxon>Ichneumonoidea</taxon>
        <taxon>Braconidae</taxon>
        <taxon>Euphorinae</taxon>
        <taxon>Microctonus</taxon>
    </lineage>
</organism>
<comment type="caution">
    <text evidence="1">The sequence shown here is derived from an EMBL/GenBank/DDBJ whole genome shotgun (WGS) entry which is preliminary data.</text>
</comment>
<dbReference type="EMBL" id="JAQQBR010000001">
    <property type="protein sequence ID" value="KAK0182261.1"/>
    <property type="molecule type" value="Genomic_DNA"/>
</dbReference>
<dbReference type="PANTHER" id="PTHR21053">
    <property type="entry name" value="TRANSCRIPTION ELONGATION FACTOR, MITOCHONDRIAL"/>
    <property type="match status" value="1"/>
</dbReference>
<name>A0AA39L2B1_MICHY</name>
<protein>
    <recommendedName>
        <fullName evidence="3">Transcription elongation factor, mitochondrial</fullName>
    </recommendedName>
</protein>
<evidence type="ECO:0000313" key="1">
    <source>
        <dbReference type="EMBL" id="KAK0182261.1"/>
    </source>
</evidence>
<sequence>MLSAFYKSLSIKLRPHVNSHISILKYHNSCVKYYPNRASAIFTTDEELKILNTINSSSAEEFHKYDIKENDINKLLLYKEKHGNFDTFDDLLLTQNISPFMKLCKSILTGEKTVRKIKKPGAPKSLISPPIDDDTKKMIKTTMGFHIFGNQISWALVDENDNLSNWNSKSFENPSRSTLVPLINAIIRITSELPRVDAYVMESDPYASLSKLKTAAYSFYLQRQQVIAALIAVLGMRRQLEEKPEIQTINNFYMLQARASARRYNLTVGSETISAGSVVANILTQSSNENNQSLLSIDPDILVKYSSCNHEIREQLNSALLVTLTFKDFIKNRSELQLKN</sequence>
<dbReference type="GO" id="GO:0042645">
    <property type="term" value="C:mitochondrial nucleoid"/>
    <property type="evidence" value="ECO:0007669"/>
    <property type="project" value="TreeGrafter"/>
</dbReference>
<reference evidence="1" key="2">
    <citation type="submission" date="2023-03" db="EMBL/GenBank/DDBJ databases">
        <authorList>
            <person name="Inwood S.N."/>
            <person name="Skelly J.G."/>
            <person name="Guhlin J."/>
            <person name="Harrop T.W.R."/>
            <person name="Goldson S.G."/>
            <person name="Dearden P.K."/>
        </authorList>
    </citation>
    <scope>NUCLEOTIDE SEQUENCE</scope>
    <source>
        <strain evidence="1">Lincoln</strain>
        <tissue evidence="1">Whole body</tissue>
    </source>
</reference>
<dbReference type="GO" id="GO:0030337">
    <property type="term" value="F:DNA polymerase processivity factor activity"/>
    <property type="evidence" value="ECO:0007669"/>
    <property type="project" value="TreeGrafter"/>
</dbReference>
<gene>
    <name evidence="1" type="ORF">PV327_000416</name>
</gene>
<evidence type="ECO:0008006" key="3">
    <source>
        <dbReference type="Google" id="ProtNLM"/>
    </source>
</evidence>
<accession>A0AA39L2B1</accession>